<evidence type="ECO:0000313" key="3">
    <source>
        <dbReference type="EMBL" id="KXS19986.1"/>
    </source>
</evidence>
<feature type="transmembrane region" description="Helical" evidence="2">
    <location>
        <begin position="411"/>
        <end position="432"/>
    </location>
</feature>
<organism evidence="3 4">
    <name type="scientific">Gonapodya prolifera (strain JEL478)</name>
    <name type="common">Monoblepharis prolifera</name>
    <dbReference type="NCBI Taxonomy" id="1344416"/>
    <lineage>
        <taxon>Eukaryota</taxon>
        <taxon>Fungi</taxon>
        <taxon>Fungi incertae sedis</taxon>
        <taxon>Chytridiomycota</taxon>
        <taxon>Chytridiomycota incertae sedis</taxon>
        <taxon>Monoblepharidomycetes</taxon>
        <taxon>Monoblepharidales</taxon>
        <taxon>Gonapodyaceae</taxon>
        <taxon>Gonapodya</taxon>
    </lineage>
</organism>
<evidence type="ECO:0000256" key="1">
    <source>
        <dbReference type="SAM" id="MobiDB-lite"/>
    </source>
</evidence>
<keyword evidence="2" id="KW-0472">Membrane</keyword>
<feature type="transmembrane region" description="Helical" evidence="2">
    <location>
        <begin position="244"/>
        <end position="266"/>
    </location>
</feature>
<dbReference type="EMBL" id="KQ965736">
    <property type="protein sequence ID" value="KXS19986.1"/>
    <property type="molecule type" value="Genomic_DNA"/>
</dbReference>
<dbReference type="GO" id="GO:0005794">
    <property type="term" value="C:Golgi apparatus"/>
    <property type="evidence" value="ECO:0007669"/>
    <property type="project" value="TreeGrafter"/>
</dbReference>
<feature type="compositionally biased region" description="Basic and acidic residues" evidence="1">
    <location>
        <begin position="10"/>
        <end position="24"/>
    </location>
</feature>
<feature type="transmembrane region" description="Helical" evidence="2">
    <location>
        <begin position="481"/>
        <end position="506"/>
    </location>
</feature>
<reference evidence="3 4" key="1">
    <citation type="journal article" date="2015" name="Genome Biol. Evol.">
        <title>Phylogenomic analyses indicate that early fungi evolved digesting cell walls of algal ancestors of land plants.</title>
        <authorList>
            <person name="Chang Y."/>
            <person name="Wang S."/>
            <person name="Sekimoto S."/>
            <person name="Aerts A.L."/>
            <person name="Choi C."/>
            <person name="Clum A."/>
            <person name="LaButti K.M."/>
            <person name="Lindquist E.A."/>
            <person name="Yee Ngan C."/>
            <person name="Ohm R.A."/>
            <person name="Salamov A.A."/>
            <person name="Grigoriev I.V."/>
            <person name="Spatafora J.W."/>
            <person name="Berbee M.L."/>
        </authorList>
    </citation>
    <scope>NUCLEOTIDE SEQUENCE [LARGE SCALE GENOMIC DNA]</scope>
    <source>
        <strain evidence="3 4">JEL478</strain>
    </source>
</reference>
<feature type="compositionally biased region" description="Polar residues" evidence="1">
    <location>
        <begin position="56"/>
        <end position="69"/>
    </location>
</feature>
<protein>
    <recommendedName>
        <fullName evidence="5">Transmembrane protein</fullName>
    </recommendedName>
</protein>
<evidence type="ECO:0008006" key="5">
    <source>
        <dbReference type="Google" id="ProtNLM"/>
    </source>
</evidence>
<gene>
    <name evidence="3" type="ORF">M427DRAFT_151956</name>
</gene>
<evidence type="ECO:0000313" key="4">
    <source>
        <dbReference type="Proteomes" id="UP000070544"/>
    </source>
</evidence>
<feature type="transmembrane region" description="Helical" evidence="2">
    <location>
        <begin position="278"/>
        <end position="302"/>
    </location>
</feature>
<feature type="compositionally biased region" description="Low complexity" evidence="1">
    <location>
        <begin position="83"/>
        <end position="102"/>
    </location>
</feature>
<keyword evidence="4" id="KW-1185">Reference proteome</keyword>
<feature type="transmembrane region" description="Helical" evidence="2">
    <location>
        <begin position="322"/>
        <end position="349"/>
    </location>
</feature>
<dbReference type="Proteomes" id="UP000070544">
    <property type="component" value="Unassembled WGS sequence"/>
</dbReference>
<feature type="transmembrane region" description="Helical" evidence="2">
    <location>
        <begin position="196"/>
        <end position="224"/>
    </location>
</feature>
<dbReference type="PANTHER" id="PTHR34391:SF2">
    <property type="entry name" value="TRP C-TERMINAL DOMAIN-CONTAINING PROTEIN"/>
    <property type="match status" value="1"/>
</dbReference>
<keyword evidence="2" id="KW-1133">Transmembrane helix</keyword>
<evidence type="ECO:0000256" key="2">
    <source>
        <dbReference type="SAM" id="Phobius"/>
    </source>
</evidence>
<proteinExistence type="predicted"/>
<name>A0A139ATD3_GONPJ</name>
<dbReference type="PANTHER" id="PTHR34391">
    <property type="entry name" value="UPF0658 GOLGI APPARATUS MEMBRANE PROTEIN C1952.10C-RELATED"/>
    <property type="match status" value="1"/>
</dbReference>
<dbReference type="InterPro" id="IPR040410">
    <property type="entry name" value="UPF0658_Golgi"/>
</dbReference>
<feature type="transmembrane region" description="Helical" evidence="2">
    <location>
        <begin position="439"/>
        <end position="461"/>
    </location>
</feature>
<feature type="transmembrane region" description="Helical" evidence="2">
    <location>
        <begin position="370"/>
        <end position="399"/>
    </location>
</feature>
<sequence>MQTSGTITMERSHGVAEDERKTAPDVRPSWHNSVSGASLFATWGLQRGGGGEKDQSAGTLTPSDNTTGHSAALEDISSPDRSPAPTSTLTTTQTQSATASTLDRSESTSSVTSRAGRDSAPRTRQHARRSRDGTSSGGRRVSAQSVILLDYDDDDSVALRDVFGFGSSRTTTADKTGSGSRTGLLKDEVIPRSTRWALVSGMAMAILQTLFTMIFASITTASLATLEQIILKSGGSFANSPYEYLPSLTLLLFSCLGTSLFCFWIYLSAVSAGNQIELIGHAILVLFSMPLSGLLTAQALSIHSDYQTSFPNLNIHSLNDRVRNIVIANSVLNVVGGVAWVLVDVRLYLHLGWRIYWRYGADLRSKLRQSFVHVFHVSLKLTSLVLVLNVFYFSILVVISGKFFLYPSTAGMYLFIFVTGAGAVYLVGSIAATQYSPAFMIFFCLATCVEIIPLVQCAYALLGLVAESPTTFQNKALPFVLIPQIVSIILMSAMVVIGGINTYLFFKYPLARRKERQLSNVEWTLA</sequence>
<dbReference type="AlphaFoldDB" id="A0A139ATD3"/>
<keyword evidence="2" id="KW-0812">Transmembrane</keyword>
<accession>A0A139ATD3</accession>
<feature type="region of interest" description="Disordered" evidence="1">
    <location>
        <begin position="1"/>
        <end position="139"/>
    </location>
</feature>